<dbReference type="SUPFAM" id="SSF52540">
    <property type="entry name" value="P-loop containing nucleoside triphosphate hydrolases"/>
    <property type="match status" value="1"/>
</dbReference>
<evidence type="ECO:0000256" key="3">
    <source>
        <dbReference type="ARBA" id="ARBA00022692"/>
    </source>
</evidence>
<dbReference type="EMBL" id="FMTP01000002">
    <property type="protein sequence ID" value="SCW56218.1"/>
    <property type="molecule type" value="Genomic_DNA"/>
</dbReference>
<comment type="subcellular location">
    <subcellularLocation>
        <location evidence="1">Cell membrane</location>
        <topology evidence="1">Multi-pass membrane protein</topology>
    </subcellularLocation>
</comment>
<dbReference type="AlphaFoldDB" id="A0A1G4RHB5"/>
<dbReference type="InterPro" id="IPR010128">
    <property type="entry name" value="ATPase_T1SS_PrtD-like"/>
</dbReference>
<evidence type="ECO:0000256" key="5">
    <source>
        <dbReference type="ARBA" id="ARBA00022840"/>
    </source>
</evidence>
<dbReference type="PANTHER" id="PTHR24221">
    <property type="entry name" value="ATP-BINDING CASSETTE SUB-FAMILY B"/>
    <property type="match status" value="1"/>
</dbReference>
<evidence type="ECO:0000259" key="9">
    <source>
        <dbReference type="PROSITE" id="PS50893"/>
    </source>
</evidence>
<dbReference type="Proteomes" id="UP000198889">
    <property type="component" value="Unassembled WGS sequence"/>
</dbReference>
<sequence>MNDLSARGGTPVAQALREVRGAFLGVGVLSGVSNLLMLTGPLFMILIYDRVLTSGSVPTLVALGVLVMGLYACLGLIEILRSRVLARIGERIDERLGSASFRLALELPLAAPPGTPARPVGDLDLIRGFFAGPGPVALCDLPWLPVYLVVVFAFHPWLGWLAVAGSLLLMASTLASEWAMRAPVRESAGLAIRRQDRLEAGRRNAEVLRAMGMAPAYAAGWSRINDEHARLRLRLADIAGLHGGLTRALRLALQSAVLGLGAYLVIRQQLSPGVMIAASIVTARALAPVEQAIANWRGFIAARQARARLETQLARPPDAEKLVLPAPAASLAVEHIAVAPPGVAQPVVREASFRLEAGQGLGIAGPSGSGKSSLARALVGSWPCLRGTIRLDGAELKQWPPEAIGRHIGYLPQDVELFDGTVAENIARFEPGAPAEEVLAAARNAHCHEMILHFPEGYDTRIGIDGMALSAGQRQRIGLARALYRKPFLIVLDEPNANLDRDGEAALAAAIRAAREGGAIVIAIAHRTQLLGTLDQLLILKEGRVADLGPRDEVLARLKMPVE</sequence>
<dbReference type="GO" id="GO:0030256">
    <property type="term" value="C:type I protein secretion system complex"/>
    <property type="evidence" value="ECO:0007669"/>
    <property type="project" value="InterPro"/>
</dbReference>
<evidence type="ECO:0000256" key="8">
    <source>
        <dbReference type="SAM" id="Phobius"/>
    </source>
</evidence>
<evidence type="ECO:0000313" key="11">
    <source>
        <dbReference type="EMBL" id="SCW56218.1"/>
    </source>
</evidence>
<dbReference type="NCBIfam" id="TIGR01842">
    <property type="entry name" value="type_I_sec_PrtD"/>
    <property type="match status" value="1"/>
</dbReference>
<dbReference type="InterPro" id="IPR011527">
    <property type="entry name" value="ABC1_TM_dom"/>
</dbReference>
<comment type="similarity">
    <text evidence="2">Belongs to the ABC transporter superfamily.</text>
</comment>
<dbReference type="GO" id="GO:0016887">
    <property type="term" value="F:ATP hydrolysis activity"/>
    <property type="evidence" value="ECO:0007669"/>
    <property type="project" value="InterPro"/>
</dbReference>
<feature type="transmembrane region" description="Helical" evidence="8">
    <location>
        <begin position="60"/>
        <end position="80"/>
    </location>
</feature>
<proteinExistence type="inferred from homology"/>
<accession>A0A1G4RHB5</accession>
<dbReference type="GO" id="GO:0005886">
    <property type="term" value="C:plasma membrane"/>
    <property type="evidence" value="ECO:0007669"/>
    <property type="project" value="UniProtKB-SubCell"/>
</dbReference>
<dbReference type="InterPro" id="IPR039421">
    <property type="entry name" value="Type_1_exporter"/>
</dbReference>
<dbReference type="InterPro" id="IPR003593">
    <property type="entry name" value="AAA+_ATPase"/>
</dbReference>
<keyword evidence="6 8" id="KW-1133">Transmembrane helix</keyword>
<dbReference type="PROSITE" id="PS50893">
    <property type="entry name" value="ABC_TRANSPORTER_2"/>
    <property type="match status" value="1"/>
</dbReference>
<keyword evidence="12" id="KW-1185">Reference proteome</keyword>
<dbReference type="RefSeq" id="WP_244517671.1">
    <property type="nucleotide sequence ID" value="NZ_FMTP01000002.1"/>
</dbReference>
<keyword evidence="4" id="KW-0547">Nucleotide-binding</keyword>
<reference evidence="12" key="1">
    <citation type="submission" date="2016-10" db="EMBL/GenBank/DDBJ databases">
        <authorList>
            <person name="Varghese N."/>
            <person name="Submissions S."/>
        </authorList>
    </citation>
    <scope>NUCLEOTIDE SEQUENCE [LARGE SCALE GENOMIC DNA]</scope>
    <source>
        <strain evidence="12">CGMCC 1.1761</strain>
    </source>
</reference>
<dbReference type="SMART" id="SM00382">
    <property type="entry name" value="AAA"/>
    <property type="match status" value="1"/>
</dbReference>
<dbReference type="InterPro" id="IPR003439">
    <property type="entry name" value="ABC_transporter-like_ATP-bd"/>
</dbReference>
<keyword evidence="5" id="KW-0067">ATP-binding</keyword>
<keyword evidence="7 8" id="KW-0472">Membrane</keyword>
<evidence type="ECO:0000313" key="12">
    <source>
        <dbReference type="Proteomes" id="UP000198889"/>
    </source>
</evidence>
<feature type="transmembrane region" description="Helical" evidence="8">
    <location>
        <begin position="21"/>
        <end position="48"/>
    </location>
</feature>
<dbReference type="Pfam" id="PF00005">
    <property type="entry name" value="ABC_tran"/>
    <property type="match status" value="1"/>
</dbReference>
<dbReference type="Gene3D" id="1.20.1560.10">
    <property type="entry name" value="ABC transporter type 1, transmembrane domain"/>
    <property type="match status" value="1"/>
</dbReference>
<dbReference type="InterPro" id="IPR017871">
    <property type="entry name" value="ABC_transporter-like_CS"/>
</dbReference>
<evidence type="ECO:0000256" key="6">
    <source>
        <dbReference type="ARBA" id="ARBA00022989"/>
    </source>
</evidence>
<protein>
    <submittedName>
        <fullName evidence="11">Type I secretion system ABC transporter, PrtD family</fullName>
    </submittedName>
</protein>
<gene>
    <name evidence="11" type="ORF">SAMN05660859_1650</name>
</gene>
<dbReference type="InterPro" id="IPR036640">
    <property type="entry name" value="ABC1_TM_sf"/>
</dbReference>
<dbReference type="GO" id="GO:0140359">
    <property type="term" value="F:ABC-type transporter activity"/>
    <property type="evidence" value="ECO:0007669"/>
    <property type="project" value="InterPro"/>
</dbReference>
<evidence type="ECO:0000256" key="1">
    <source>
        <dbReference type="ARBA" id="ARBA00004651"/>
    </source>
</evidence>
<dbReference type="GO" id="GO:0030253">
    <property type="term" value="P:protein secretion by the type I secretion system"/>
    <property type="evidence" value="ECO:0007669"/>
    <property type="project" value="InterPro"/>
</dbReference>
<dbReference type="Gene3D" id="3.40.50.300">
    <property type="entry name" value="P-loop containing nucleotide triphosphate hydrolases"/>
    <property type="match status" value="1"/>
</dbReference>
<evidence type="ECO:0000259" key="10">
    <source>
        <dbReference type="PROSITE" id="PS50929"/>
    </source>
</evidence>
<dbReference type="InterPro" id="IPR027417">
    <property type="entry name" value="P-loop_NTPase"/>
</dbReference>
<dbReference type="SUPFAM" id="SSF90123">
    <property type="entry name" value="ABC transporter transmembrane region"/>
    <property type="match status" value="1"/>
</dbReference>
<dbReference type="PROSITE" id="PS00211">
    <property type="entry name" value="ABC_TRANSPORTER_1"/>
    <property type="match status" value="1"/>
</dbReference>
<dbReference type="GO" id="GO:0034040">
    <property type="term" value="F:ATPase-coupled lipid transmembrane transporter activity"/>
    <property type="evidence" value="ECO:0007669"/>
    <property type="project" value="TreeGrafter"/>
</dbReference>
<keyword evidence="3 8" id="KW-0812">Transmembrane</keyword>
<evidence type="ECO:0000256" key="4">
    <source>
        <dbReference type="ARBA" id="ARBA00022741"/>
    </source>
</evidence>
<organism evidence="11 12">
    <name type="scientific">Ancylobacter rudongensis</name>
    <dbReference type="NCBI Taxonomy" id="177413"/>
    <lineage>
        <taxon>Bacteria</taxon>
        <taxon>Pseudomonadati</taxon>
        <taxon>Pseudomonadota</taxon>
        <taxon>Alphaproteobacteria</taxon>
        <taxon>Hyphomicrobiales</taxon>
        <taxon>Xanthobacteraceae</taxon>
        <taxon>Ancylobacter</taxon>
    </lineage>
</organism>
<dbReference type="Pfam" id="PF00664">
    <property type="entry name" value="ABC_membrane"/>
    <property type="match status" value="1"/>
</dbReference>
<evidence type="ECO:0000256" key="7">
    <source>
        <dbReference type="ARBA" id="ARBA00023136"/>
    </source>
</evidence>
<dbReference type="GO" id="GO:0005524">
    <property type="term" value="F:ATP binding"/>
    <property type="evidence" value="ECO:0007669"/>
    <property type="project" value="UniProtKB-KW"/>
</dbReference>
<evidence type="ECO:0000256" key="2">
    <source>
        <dbReference type="ARBA" id="ARBA00005417"/>
    </source>
</evidence>
<dbReference type="PROSITE" id="PS50929">
    <property type="entry name" value="ABC_TM1F"/>
    <property type="match status" value="1"/>
</dbReference>
<dbReference type="STRING" id="177413.SAMN05660859_1650"/>
<dbReference type="PANTHER" id="PTHR24221:SF248">
    <property type="entry name" value="ABC TRANSPORTER TRANSMEMBRANE REGION"/>
    <property type="match status" value="1"/>
</dbReference>
<feature type="domain" description="ABC transporter" evidence="9">
    <location>
        <begin position="331"/>
        <end position="562"/>
    </location>
</feature>
<name>A0A1G4RHB5_9HYPH</name>
<feature type="domain" description="ABC transmembrane type-1" evidence="10">
    <location>
        <begin position="24"/>
        <end position="301"/>
    </location>
</feature>